<dbReference type="Pfam" id="PF04072">
    <property type="entry name" value="LCM"/>
    <property type="match status" value="1"/>
</dbReference>
<comment type="function">
    <text evidence="1 6">Exhibits S-adenosyl-L-methionine-dependent methyltransferase activity.</text>
</comment>
<dbReference type="EC" id="2.1.1.-" evidence="6"/>
<dbReference type="EMBL" id="SDPQ02000001">
    <property type="protein sequence ID" value="KAA1399866.1"/>
    <property type="molecule type" value="Genomic_DNA"/>
</dbReference>
<gene>
    <name evidence="7" type="ORF">ESP70_003680</name>
</gene>
<dbReference type="GO" id="GO:0008168">
    <property type="term" value="F:methyltransferase activity"/>
    <property type="evidence" value="ECO:0007669"/>
    <property type="project" value="UniProtKB-UniRule"/>
</dbReference>
<dbReference type="SUPFAM" id="SSF53335">
    <property type="entry name" value="S-adenosyl-L-methionine-dependent methyltransferases"/>
    <property type="match status" value="1"/>
</dbReference>
<dbReference type="PANTHER" id="PTHR43619">
    <property type="entry name" value="S-ADENOSYL-L-METHIONINE-DEPENDENT METHYLTRANSFERASE YKTD-RELATED"/>
    <property type="match status" value="1"/>
</dbReference>
<dbReference type="Gene3D" id="3.40.50.150">
    <property type="entry name" value="Vaccinia Virus protein VP39"/>
    <property type="match status" value="1"/>
</dbReference>
<comment type="caution">
    <text evidence="7">The sequence shown here is derived from an EMBL/GenBank/DDBJ whole genome shotgun (WGS) entry which is preliminary data.</text>
</comment>
<dbReference type="GO" id="GO:0032259">
    <property type="term" value="P:methylation"/>
    <property type="evidence" value="ECO:0007669"/>
    <property type="project" value="UniProtKB-KW"/>
</dbReference>
<dbReference type="InterPro" id="IPR007213">
    <property type="entry name" value="Ppm1/Ppm2/Tcmp"/>
</dbReference>
<name>A0A5M4FI60_9ACTN</name>
<accession>A0A5M4FI60</accession>
<dbReference type="InterPro" id="IPR011610">
    <property type="entry name" value="SAM_mthyl_Trfase_ML2640-like"/>
</dbReference>
<keyword evidence="4" id="KW-0808">Transferase</keyword>
<dbReference type="PANTHER" id="PTHR43619:SF2">
    <property type="entry name" value="S-ADENOSYL-L-METHIONINE-DEPENDENT METHYLTRANSFERASES SUPERFAMILY PROTEIN"/>
    <property type="match status" value="1"/>
</dbReference>
<dbReference type="OrthoDB" id="9806164at2"/>
<evidence type="ECO:0000256" key="2">
    <source>
        <dbReference type="ARBA" id="ARBA00008138"/>
    </source>
</evidence>
<sequence>MKSATTASRTAVLVCQGRAVADTWDDVERFADPTAARLLLDDEQAAVDLASDDAPPPGWGLRVEWEMLRATAEVIVPRTVAIDDALREQVNAQVVILGAGLDGRAWRMTELAGSDVFEVDHPASQQDKRSRARDLSPVARDVRFVPVDFGRDDLGEALTAQGHRVEVATTWVWEGVVPYLSRSEVEATMRVIGDLSAAGSRLIVNYQVPSAKAALGRLVMRAMTTLSRRPDPLAGEPTRSTWTALTMRELLEVHGYAVVRDVDLLTLATDTGRPVRQRRSLANGRVVVAELS</sequence>
<reference evidence="7" key="1">
    <citation type="submission" date="2019-09" db="EMBL/GenBank/DDBJ databases">
        <authorList>
            <person name="Li J."/>
        </authorList>
    </citation>
    <scope>NUCLEOTIDE SEQUENCE [LARGE SCALE GENOMIC DNA]</scope>
    <source>
        <strain evidence="7">JCM 14732</strain>
    </source>
</reference>
<protein>
    <recommendedName>
        <fullName evidence="6">S-adenosyl-L-methionine-dependent methyltransferase</fullName>
        <ecNumber evidence="6">2.1.1.-</ecNumber>
    </recommendedName>
</protein>
<keyword evidence="8" id="KW-1185">Reference proteome</keyword>
<evidence type="ECO:0000313" key="7">
    <source>
        <dbReference type="EMBL" id="KAA1399866.1"/>
    </source>
</evidence>
<dbReference type="InterPro" id="IPR029063">
    <property type="entry name" value="SAM-dependent_MTases_sf"/>
</dbReference>
<dbReference type="RefSeq" id="WP_149687980.1">
    <property type="nucleotide sequence ID" value="NZ_SDPQ02000001.1"/>
</dbReference>
<organism evidence="7 8">
    <name type="scientific">Aeromicrobium ginsengisoli</name>
    <dbReference type="NCBI Taxonomy" id="363867"/>
    <lineage>
        <taxon>Bacteria</taxon>
        <taxon>Bacillati</taxon>
        <taxon>Actinomycetota</taxon>
        <taxon>Actinomycetes</taxon>
        <taxon>Propionibacteriales</taxon>
        <taxon>Nocardioidaceae</taxon>
        <taxon>Aeromicrobium</taxon>
    </lineage>
</organism>
<keyword evidence="3 6" id="KW-0489">Methyltransferase</keyword>
<evidence type="ECO:0000256" key="3">
    <source>
        <dbReference type="ARBA" id="ARBA00022603"/>
    </source>
</evidence>
<dbReference type="NCBIfam" id="TIGR00027">
    <property type="entry name" value="mthyl_TIGR00027"/>
    <property type="match status" value="1"/>
</dbReference>
<proteinExistence type="inferred from homology"/>
<evidence type="ECO:0000256" key="6">
    <source>
        <dbReference type="RuleBase" id="RU362030"/>
    </source>
</evidence>
<dbReference type="Proteomes" id="UP000380867">
    <property type="component" value="Unassembled WGS sequence"/>
</dbReference>
<evidence type="ECO:0000256" key="5">
    <source>
        <dbReference type="ARBA" id="ARBA00022691"/>
    </source>
</evidence>
<evidence type="ECO:0000256" key="4">
    <source>
        <dbReference type="ARBA" id="ARBA00022679"/>
    </source>
</evidence>
<dbReference type="AlphaFoldDB" id="A0A5M4FI60"/>
<evidence type="ECO:0000313" key="8">
    <source>
        <dbReference type="Proteomes" id="UP000380867"/>
    </source>
</evidence>
<comment type="similarity">
    <text evidence="2 6">Belongs to the UPF0677 family.</text>
</comment>
<keyword evidence="5 6" id="KW-0949">S-adenosyl-L-methionine</keyword>
<evidence type="ECO:0000256" key="1">
    <source>
        <dbReference type="ARBA" id="ARBA00003907"/>
    </source>
</evidence>